<dbReference type="Proteomes" id="UP000230903">
    <property type="component" value="Unassembled WGS sequence"/>
</dbReference>
<sequence>MKLKVPLIQQREGSYHCQVATTLMILEFLQDSMSYDELLSALDPYLLDDGMHSQGPALFFRKRGYETFFAHHDLGMLDSSIENCTEKDVAKLEERLASLERNEKNVYQIEKLTLDIEFIKNGGHYSSSLPKLTMIDDYLDKGLPVVLSGVRNKGLHLNPTAGNGNHSIVIVGKEDDIYFVNDPSPKTDSEYSIHRDRLLHAWYNSGAQMRVVWK</sequence>
<protein>
    <submittedName>
        <fullName evidence="2">Uncharacterized protein</fullName>
    </submittedName>
</protein>
<evidence type="ECO:0000313" key="2">
    <source>
        <dbReference type="EMBL" id="PIR87844.1"/>
    </source>
</evidence>
<name>A0A2H0UN54_9BACT</name>
<accession>A0A2H0UN54</accession>
<organism evidence="2 3">
    <name type="scientific">Candidatus Harrisonbacteria bacterium CG10_big_fil_rev_8_21_14_0_10_45_28</name>
    <dbReference type="NCBI Taxonomy" id="1974586"/>
    <lineage>
        <taxon>Bacteria</taxon>
        <taxon>Candidatus Harrisoniibacteriota</taxon>
    </lineage>
</organism>
<comment type="caution">
    <text evidence="2">The sequence shown here is derived from an EMBL/GenBank/DDBJ whole genome shotgun (WGS) entry which is preliminary data.</text>
</comment>
<evidence type="ECO:0000313" key="3">
    <source>
        <dbReference type="Proteomes" id="UP000230903"/>
    </source>
</evidence>
<reference evidence="3" key="1">
    <citation type="submission" date="2017-09" db="EMBL/GenBank/DDBJ databases">
        <title>Depth-based differentiation of microbial function through sediment-hosted aquifers and enrichment of novel symbionts in the deep terrestrial subsurface.</title>
        <authorList>
            <person name="Probst A.J."/>
            <person name="Ladd B."/>
            <person name="Jarett J.K."/>
            <person name="Geller-Mcgrath D.E."/>
            <person name="Sieber C.M.K."/>
            <person name="Emerson J.B."/>
            <person name="Anantharaman K."/>
            <person name="Thomas B.C."/>
            <person name="Malmstrom R."/>
            <person name="Stieglmeier M."/>
            <person name="Klingl A."/>
            <person name="Woyke T."/>
            <person name="Ryan C.M."/>
            <person name="Banfield J.F."/>
        </authorList>
    </citation>
    <scope>NUCLEOTIDE SEQUENCE [LARGE SCALE GENOMIC DNA]</scope>
</reference>
<feature type="coiled-coil region" evidence="1">
    <location>
        <begin position="82"/>
        <end position="109"/>
    </location>
</feature>
<dbReference type="EMBL" id="PFBC01000038">
    <property type="protein sequence ID" value="PIR87844.1"/>
    <property type="molecule type" value="Genomic_DNA"/>
</dbReference>
<keyword evidence="1" id="KW-0175">Coiled coil</keyword>
<evidence type="ECO:0000256" key="1">
    <source>
        <dbReference type="SAM" id="Coils"/>
    </source>
</evidence>
<gene>
    <name evidence="2" type="ORF">COU10_02400</name>
</gene>
<dbReference type="Gene3D" id="3.90.70.10">
    <property type="entry name" value="Cysteine proteinases"/>
    <property type="match status" value="1"/>
</dbReference>
<dbReference type="AlphaFoldDB" id="A0A2H0UN54"/>
<proteinExistence type="predicted"/>